<accession>A0AAP0E8E3</accession>
<feature type="compositionally biased region" description="Basic and acidic residues" evidence="1">
    <location>
        <begin position="162"/>
        <end position="177"/>
    </location>
</feature>
<organism evidence="3 4">
    <name type="scientific">Stephania yunnanensis</name>
    <dbReference type="NCBI Taxonomy" id="152371"/>
    <lineage>
        <taxon>Eukaryota</taxon>
        <taxon>Viridiplantae</taxon>
        <taxon>Streptophyta</taxon>
        <taxon>Embryophyta</taxon>
        <taxon>Tracheophyta</taxon>
        <taxon>Spermatophyta</taxon>
        <taxon>Magnoliopsida</taxon>
        <taxon>Ranunculales</taxon>
        <taxon>Menispermaceae</taxon>
        <taxon>Menispermoideae</taxon>
        <taxon>Cissampelideae</taxon>
        <taxon>Stephania</taxon>
    </lineage>
</organism>
<dbReference type="EMBL" id="JBBNAF010000013">
    <property type="protein sequence ID" value="KAK9086928.1"/>
    <property type="molecule type" value="Genomic_DNA"/>
</dbReference>
<protein>
    <submittedName>
        <fullName evidence="3">Uncharacterized protein</fullName>
    </submittedName>
</protein>
<keyword evidence="4" id="KW-1185">Reference proteome</keyword>
<name>A0AAP0E8E3_9MAGN</name>
<feature type="signal peptide" evidence="2">
    <location>
        <begin position="1"/>
        <end position="17"/>
    </location>
</feature>
<evidence type="ECO:0000313" key="3">
    <source>
        <dbReference type="EMBL" id="KAK9086928.1"/>
    </source>
</evidence>
<dbReference type="AlphaFoldDB" id="A0AAP0E8E3"/>
<feature type="chain" id="PRO_5042919309" evidence="2">
    <location>
        <begin position="18"/>
        <end position="177"/>
    </location>
</feature>
<evidence type="ECO:0000256" key="1">
    <source>
        <dbReference type="SAM" id="MobiDB-lite"/>
    </source>
</evidence>
<sequence length="177" mass="19806">MNRFTAFTSPILLPCQASLLLQSLFTVLFDNSRSSSSSSSSSPSGSSRLQDLLRPLPLHRHQLLHSSNTPLRSFCQFVFIFVFFTNPQPLPRSLLYALLISQEEPKSSAFASLATPQSSQTQARSVGGVEELVTMKTKRKGRRRSFSLLEPGGEDDKDEDLELSKRRVNSDWRSKLA</sequence>
<comment type="caution">
    <text evidence="3">The sequence shown here is derived from an EMBL/GenBank/DDBJ whole genome shotgun (WGS) entry which is preliminary data.</text>
</comment>
<reference evidence="3 4" key="1">
    <citation type="submission" date="2024-01" db="EMBL/GenBank/DDBJ databases">
        <title>Genome assemblies of Stephania.</title>
        <authorList>
            <person name="Yang L."/>
        </authorList>
    </citation>
    <scope>NUCLEOTIDE SEQUENCE [LARGE SCALE GENOMIC DNA]</scope>
    <source>
        <strain evidence="3">YNDBR</strain>
        <tissue evidence="3">Leaf</tissue>
    </source>
</reference>
<keyword evidence="2" id="KW-0732">Signal</keyword>
<evidence type="ECO:0000256" key="2">
    <source>
        <dbReference type="SAM" id="SignalP"/>
    </source>
</evidence>
<feature type="compositionally biased region" description="Basic residues" evidence="1">
    <location>
        <begin position="136"/>
        <end position="145"/>
    </location>
</feature>
<feature type="compositionally biased region" description="Acidic residues" evidence="1">
    <location>
        <begin position="152"/>
        <end position="161"/>
    </location>
</feature>
<proteinExistence type="predicted"/>
<gene>
    <name evidence="3" type="ORF">Syun_029322</name>
</gene>
<evidence type="ECO:0000313" key="4">
    <source>
        <dbReference type="Proteomes" id="UP001420932"/>
    </source>
</evidence>
<feature type="compositionally biased region" description="Polar residues" evidence="1">
    <location>
        <begin position="114"/>
        <end position="124"/>
    </location>
</feature>
<dbReference type="Proteomes" id="UP001420932">
    <property type="component" value="Unassembled WGS sequence"/>
</dbReference>
<feature type="region of interest" description="Disordered" evidence="1">
    <location>
        <begin position="135"/>
        <end position="177"/>
    </location>
</feature>
<feature type="region of interest" description="Disordered" evidence="1">
    <location>
        <begin position="111"/>
        <end position="130"/>
    </location>
</feature>